<reference evidence="1" key="3">
    <citation type="submission" date="2025-08" db="UniProtKB">
        <authorList>
            <consortium name="Ensembl"/>
        </authorList>
    </citation>
    <scope>IDENTIFICATION</scope>
    <source>
        <strain evidence="1">HNI</strain>
    </source>
</reference>
<reference key="1">
    <citation type="journal article" date="2007" name="Nature">
        <title>The medaka draft genome and insights into vertebrate genome evolution.</title>
        <authorList>
            <person name="Kasahara M."/>
            <person name="Naruse K."/>
            <person name="Sasaki S."/>
            <person name="Nakatani Y."/>
            <person name="Qu W."/>
            <person name="Ahsan B."/>
            <person name="Yamada T."/>
            <person name="Nagayasu Y."/>
            <person name="Doi K."/>
            <person name="Kasai Y."/>
            <person name="Jindo T."/>
            <person name="Kobayashi D."/>
            <person name="Shimada A."/>
            <person name="Toyoda A."/>
            <person name="Kuroki Y."/>
            <person name="Fujiyama A."/>
            <person name="Sasaki T."/>
            <person name="Shimizu A."/>
            <person name="Asakawa S."/>
            <person name="Shimizu N."/>
            <person name="Hashimoto S."/>
            <person name="Yang J."/>
            <person name="Lee Y."/>
            <person name="Matsushima K."/>
            <person name="Sugano S."/>
            <person name="Sakaizumi M."/>
            <person name="Narita T."/>
            <person name="Ohishi K."/>
            <person name="Haga S."/>
            <person name="Ohta F."/>
            <person name="Nomoto H."/>
            <person name="Nogata K."/>
            <person name="Morishita T."/>
            <person name="Endo T."/>
            <person name="Shin-I T."/>
            <person name="Takeda H."/>
            <person name="Morishita S."/>
            <person name="Kohara Y."/>
        </authorList>
    </citation>
    <scope>NUCLEOTIDE SEQUENCE [LARGE SCALE GENOMIC DNA]</scope>
    <source>
        <strain>Hd-rR</strain>
    </source>
</reference>
<evidence type="ECO:0000313" key="2">
    <source>
        <dbReference type="Proteomes" id="UP000265180"/>
    </source>
</evidence>
<name>A0A3P9LHN3_ORYLA</name>
<reference evidence="1 2" key="2">
    <citation type="submission" date="2017-04" db="EMBL/GenBank/DDBJ databases">
        <title>CpG methylation of centromeres and impact of large insertions on vertebrate speciation.</title>
        <authorList>
            <person name="Ichikawa K."/>
            <person name="Yoshimura J."/>
            <person name="Morishita S."/>
        </authorList>
    </citation>
    <scope>NUCLEOTIDE SEQUENCE</scope>
    <source>
        <strain evidence="1 2">HNI</strain>
    </source>
</reference>
<organism evidence="1 2">
    <name type="scientific">Oryzias latipes</name>
    <name type="common">Japanese rice fish</name>
    <name type="synonym">Japanese killifish</name>
    <dbReference type="NCBI Taxonomy" id="8090"/>
    <lineage>
        <taxon>Eukaryota</taxon>
        <taxon>Metazoa</taxon>
        <taxon>Chordata</taxon>
        <taxon>Craniata</taxon>
        <taxon>Vertebrata</taxon>
        <taxon>Euteleostomi</taxon>
        <taxon>Actinopterygii</taxon>
        <taxon>Neopterygii</taxon>
        <taxon>Teleostei</taxon>
        <taxon>Neoteleostei</taxon>
        <taxon>Acanthomorphata</taxon>
        <taxon>Ovalentaria</taxon>
        <taxon>Atherinomorphae</taxon>
        <taxon>Beloniformes</taxon>
        <taxon>Adrianichthyidae</taxon>
        <taxon>Oryziinae</taxon>
        <taxon>Oryzias</taxon>
    </lineage>
</organism>
<accession>A0A3P9LHN3</accession>
<protein>
    <recommendedName>
        <fullName evidence="3">Immunoglobulin V-set domain-containing protein</fullName>
    </recommendedName>
</protein>
<dbReference type="AlphaFoldDB" id="A0A3P9LHN3"/>
<dbReference type="Ensembl" id="ENSORLT00020035519.1">
    <property type="protein sequence ID" value="ENSORLP00020020230.1"/>
    <property type="gene ID" value="ENSORLG00020021220.1"/>
</dbReference>
<sequence>RRMNYFSLFITFTLNSCSPDLNMVQSCGVKPPFDLTAVTLECKHGSKNLHIRRSQGDNPDDQDPMFKGRTSLIPQGNRTFTVTLTNVTKQDEGNYMVLFLFTC</sequence>
<dbReference type="Gene3D" id="2.60.40.10">
    <property type="entry name" value="Immunoglobulins"/>
    <property type="match status" value="1"/>
</dbReference>
<evidence type="ECO:0008006" key="3">
    <source>
        <dbReference type="Google" id="ProtNLM"/>
    </source>
</evidence>
<dbReference type="SUPFAM" id="SSF48726">
    <property type="entry name" value="Immunoglobulin"/>
    <property type="match status" value="1"/>
</dbReference>
<dbReference type="InterPro" id="IPR013783">
    <property type="entry name" value="Ig-like_fold"/>
</dbReference>
<evidence type="ECO:0000313" key="1">
    <source>
        <dbReference type="Ensembl" id="ENSORLP00020020230.1"/>
    </source>
</evidence>
<proteinExistence type="predicted"/>
<reference evidence="1" key="4">
    <citation type="submission" date="2025-09" db="UniProtKB">
        <authorList>
            <consortium name="Ensembl"/>
        </authorList>
    </citation>
    <scope>IDENTIFICATION</scope>
    <source>
        <strain evidence="1">HNI</strain>
    </source>
</reference>
<dbReference type="InterPro" id="IPR036179">
    <property type="entry name" value="Ig-like_dom_sf"/>
</dbReference>
<dbReference type="Proteomes" id="UP000265180">
    <property type="component" value="Chromosome 18"/>
</dbReference>